<dbReference type="Proteomes" id="UP000034235">
    <property type="component" value="Unassembled WGS sequence"/>
</dbReference>
<name>A0A0G0JGG6_9BACT</name>
<dbReference type="Gene3D" id="2.60.120.1140">
    <property type="entry name" value="Protein of unknown function DUF192"/>
    <property type="match status" value="1"/>
</dbReference>
<protein>
    <recommendedName>
        <fullName evidence="4">DUF192 domain-containing protein</fullName>
    </recommendedName>
</protein>
<proteinExistence type="predicted"/>
<keyword evidence="1" id="KW-0472">Membrane</keyword>
<dbReference type="Pfam" id="PF02643">
    <property type="entry name" value="DUF192"/>
    <property type="match status" value="1"/>
</dbReference>
<dbReference type="PANTHER" id="PTHR37953">
    <property type="entry name" value="UPF0127 PROTEIN MJ1496"/>
    <property type="match status" value="1"/>
</dbReference>
<organism evidence="2 3">
    <name type="scientific">Candidatus Daviesbacteria bacterium GW2011_GWA2_38_24</name>
    <dbReference type="NCBI Taxonomy" id="1618422"/>
    <lineage>
        <taxon>Bacteria</taxon>
        <taxon>Candidatus Daviesiibacteriota</taxon>
    </lineage>
</organism>
<evidence type="ECO:0008006" key="4">
    <source>
        <dbReference type="Google" id="ProtNLM"/>
    </source>
</evidence>
<dbReference type="PANTHER" id="PTHR37953:SF1">
    <property type="entry name" value="UPF0127 PROTEIN MJ1496"/>
    <property type="match status" value="1"/>
</dbReference>
<dbReference type="InterPro" id="IPR038695">
    <property type="entry name" value="Saro_0823-like_sf"/>
</dbReference>
<sequence>MKTFWIQVILLIIAVLGSMWYLFNESQLVGLSNSSSTPKQVKINNTVINIEVANSKDERAKGLSGRDSLSVDSGMLFLFEKYGKYRFWMKDVKFPLDLIFIKDETIVDILENVPTVSENEASIPIYEPVGEVDKVLEVNAGFARPKNIKPGDVIELIY</sequence>
<comment type="caution">
    <text evidence="2">The sequence shown here is derived from an EMBL/GenBank/DDBJ whole genome shotgun (WGS) entry which is preliminary data.</text>
</comment>
<evidence type="ECO:0000313" key="3">
    <source>
        <dbReference type="Proteomes" id="UP000034235"/>
    </source>
</evidence>
<feature type="transmembrane region" description="Helical" evidence="1">
    <location>
        <begin position="6"/>
        <end position="23"/>
    </location>
</feature>
<evidence type="ECO:0000256" key="1">
    <source>
        <dbReference type="SAM" id="Phobius"/>
    </source>
</evidence>
<dbReference type="AlphaFoldDB" id="A0A0G0JGG6"/>
<reference evidence="2 3" key="1">
    <citation type="journal article" date="2015" name="Nature">
        <title>rRNA introns, odd ribosomes, and small enigmatic genomes across a large radiation of phyla.</title>
        <authorList>
            <person name="Brown C.T."/>
            <person name="Hug L.A."/>
            <person name="Thomas B.C."/>
            <person name="Sharon I."/>
            <person name="Castelle C.J."/>
            <person name="Singh A."/>
            <person name="Wilkins M.J."/>
            <person name="Williams K.H."/>
            <person name="Banfield J.F."/>
        </authorList>
    </citation>
    <scope>NUCLEOTIDE SEQUENCE [LARGE SCALE GENOMIC DNA]</scope>
</reference>
<dbReference type="InterPro" id="IPR003795">
    <property type="entry name" value="DUF192"/>
</dbReference>
<evidence type="ECO:0000313" key="2">
    <source>
        <dbReference type="EMBL" id="KKQ66763.1"/>
    </source>
</evidence>
<keyword evidence="1" id="KW-1133">Transmembrane helix</keyword>
<dbReference type="EMBL" id="LBUP01000003">
    <property type="protein sequence ID" value="KKQ66763.1"/>
    <property type="molecule type" value="Genomic_DNA"/>
</dbReference>
<gene>
    <name evidence="2" type="ORF">US86_C0003G0006</name>
</gene>
<keyword evidence="1" id="KW-0812">Transmembrane</keyword>
<accession>A0A0G0JGG6</accession>